<evidence type="ECO:0000256" key="3">
    <source>
        <dbReference type="ARBA" id="ARBA00022801"/>
    </source>
</evidence>
<dbReference type="InterPro" id="IPR029058">
    <property type="entry name" value="AB_hydrolase_fold"/>
</dbReference>
<evidence type="ECO:0000256" key="1">
    <source>
        <dbReference type="ARBA" id="ARBA00005964"/>
    </source>
</evidence>
<dbReference type="InterPro" id="IPR002018">
    <property type="entry name" value="CarbesteraseB"/>
</dbReference>
<protein>
    <recommendedName>
        <fullName evidence="4">Carboxylic ester hydrolase</fullName>
        <ecNumber evidence="4">3.1.1.-</ecNumber>
    </recommendedName>
</protein>
<dbReference type="PANTHER" id="PTHR43918:SF15">
    <property type="entry name" value="CARBOXYLIC ESTER HYDROLASE"/>
    <property type="match status" value="1"/>
</dbReference>
<evidence type="ECO:0000313" key="6">
    <source>
        <dbReference type="EMBL" id="KAL3105557.1"/>
    </source>
</evidence>
<dbReference type="Gene3D" id="3.40.50.1820">
    <property type="entry name" value="alpha/beta hydrolase"/>
    <property type="match status" value="1"/>
</dbReference>
<dbReference type="InterPro" id="IPR019826">
    <property type="entry name" value="Carboxylesterase_B_AS"/>
</dbReference>
<evidence type="ECO:0000256" key="4">
    <source>
        <dbReference type="RuleBase" id="RU361235"/>
    </source>
</evidence>
<evidence type="ECO:0000313" key="7">
    <source>
        <dbReference type="Proteomes" id="UP001620626"/>
    </source>
</evidence>
<dbReference type="PANTHER" id="PTHR43918">
    <property type="entry name" value="ACETYLCHOLINESTERASE"/>
    <property type="match status" value="1"/>
</dbReference>
<reference evidence="6 7" key="1">
    <citation type="submission" date="2024-10" db="EMBL/GenBank/DDBJ databases">
        <authorList>
            <person name="Kim D."/>
        </authorList>
    </citation>
    <scope>NUCLEOTIDE SEQUENCE [LARGE SCALE GENOMIC DNA]</scope>
    <source>
        <strain evidence="6">BH-2024</strain>
    </source>
</reference>
<dbReference type="EMBL" id="JBICBT010000683">
    <property type="protein sequence ID" value="KAL3105557.1"/>
    <property type="molecule type" value="Genomic_DNA"/>
</dbReference>
<comment type="caution">
    <text evidence="6">The sequence shown here is derived from an EMBL/GenBank/DDBJ whole genome shotgun (WGS) entry which is preliminary data.</text>
</comment>
<proteinExistence type="inferred from homology"/>
<dbReference type="GO" id="GO:0052689">
    <property type="term" value="F:carboxylic ester hydrolase activity"/>
    <property type="evidence" value="ECO:0007669"/>
    <property type="project" value="UniProtKB-KW"/>
</dbReference>
<name>A0ABD2KRJ3_9BILA</name>
<comment type="similarity">
    <text evidence="1 4">Belongs to the type-B carboxylesterase/lipase family.</text>
</comment>
<sequence length="232" mass="25399">MWNPPNELDEDCLAMNIWVPEDHDGTVGEMSVGEVSVGEMSSWRNVSWRDVQLAKCRDGLDLRCGFYSGSPSLDLYDGRVLASHERTIVVNINYRSAGSTVLFRESLVSVSSKARLEKSLEFSFRLDSRQSWDFRSRVAAVRFGFLYLGDGSAAPGNMGLLDQQLALRWINDNIAQFGGNPNKVTLFGESAGGASAAAHLFAPDSHRLFRSLIAKSGAIVNKLGHKADSGNP</sequence>
<dbReference type="Proteomes" id="UP001620626">
    <property type="component" value="Unassembled WGS sequence"/>
</dbReference>
<gene>
    <name evidence="6" type="ORF">niasHT_026991</name>
</gene>
<dbReference type="InterPro" id="IPR050654">
    <property type="entry name" value="AChE-related_enzymes"/>
</dbReference>
<dbReference type="PROSITE" id="PS00122">
    <property type="entry name" value="CARBOXYLESTERASE_B_1"/>
    <property type="match status" value="1"/>
</dbReference>
<evidence type="ECO:0000256" key="2">
    <source>
        <dbReference type="ARBA" id="ARBA00022487"/>
    </source>
</evidence>
<dbReference type="EC" id="3.1.1.-" evidence="4"/>
<keyword evidence="2" id="KW-0719">Serine esterase</keyword>
<keyword evidence="3 4" id="KW-0378">Hydrolase</keyword>
<accession>A0ABD2KRJ3</accession>
<dbReference type="Pfam" id="PF00135">
    <property type="entry name" value="COesterase"/>
    <property type="match status" value="1"/>
</dbReference>
<dbReference type="SUPFAM" id="SSF53474">
    <property type="entry name" value="alpha/beta-Hydrolases"/>
    <property type="match status" value="1"/>
</dbReference>
<dbReference type="AlphaFoldDB" id="A0ABD2KRJ3"/>
<keyword evidence="7" id="KW-1185">Reference proteome</keyword>
<evidence type="ECO:0000259" key="5">
    <source>
        <dbReference type="Pfam" id="PF00135"/>
    </source>
</evidence>
<organism evidence="6 7">
    <name type="scientific">Heterodera trifolii</name>
    <dbReference type="NCBI Taxonomy" id="157864"/>
    <lineage>
        <taxon>Eukaryota</taxon>
        <taxon>Metazoa</taxon>
        <taxon>Ecdysozoa</taxon>
        <taxon>Nematoda</taxon>
        <taxon>Chromadorea</taxon>
        <taxon>Rhabditida</taxon>
        <taxon>Tylenchina</taxon>
        <taxon>Tylenchomorpha</taxon>
        <taxon>Tylenchoidea</taxon>
        <taxon>Heteroderidae</taxon>
        <taxon>Heteroderinae</taxon>
        <taxon>Heterodera</taxon>
    </lineage>
</organism>
<feature type="domain" description="Carboxylesterase type B" evidence="5">
    <location>
        <begin position="143"/>
        <end position="222"/>
    </location>
</feature>